<accession>A0A2J7TJT1</accession>
<organism evidence="2 3">
    <name type="scientific">Methylocella silvestris</name>
    <dbReference type="NCBI Taxonomy" id="199596"/>
    <lineage>
        <taxon>Bacteria</taxon>
        <taxon>Pseudomonadati</taxon>
        <taxon>Pseudomonadota</taxon>
        <taxon>Alphaproteobacteria</taxon>
        <taxon>Hyphomicrobiales</taxon>
        <taxon>Beijerinckiaceae</taxon>
        <taxon>Methylocella</taxon>
    </lineage>
</organism>
<evidence type="ECO:0000313" key="2">
    <source>
        <dbReference type="EMBL" id="PNG27025.1"/>
    </source>
</evidence>
<feature type="compositionally biased region" description="Basic and acidic residues" evidence="1">
    <location>
        <begin position="82"/>
        <end position="94"/>
    </location>
</feature>
<dbReference type="Proteomes" id="UP000236286">
    <property type="component" value="Unassembled WGS sequence"/>
</dbReference>
<dbReference type="AlphaFoldDB" id="A0A2J7TJT1"/>
<evidence type="ECO:0000313" key="3">
    <source>
        <dbReference type="Proteomes" id="UP000236286"/>
    </source>
</evidence>
<gene>
    <name evidence="2" type="ORF">CR492_04795</name>
</gene>
<reference evidence="2 3" key="1">
    <citation type="submission" date="2017-10" db="EMBL/GenBank/DDBJ databases">
        <title>Genome announcement of Methylocella silvestris TVC from permafrost.</title>
        <authorList>
            <person name="Wang J."/>
            <person name="Geng K."/>
            <person name="Ul-Haque F."/>
            <person name="Crombie A.T."/>
            <person name="Street L.E."/>
            <person name="Wookey P.A."/>
            <person name="Murrell J.C."/>
            <person name="Pratscher J."/>
        </authorList>
    </citation>
    <scope>NUCLEOTIDE SEQUENCE [LARGE SCALE GENOMIC DNA]</scope>
    <source>
        <strain evidence="2 3">TVC</strain>
    </source>
</reference>
<evidence type="ECO:0000256" key="1">
    <source>
        <dbReference type="SAM" id="MobiDB-lite"/>
    </source>
</evidence>
<proteinExistence type="predicted"/>
<protein>
    <submittedName>
        <fullName evidence="2">Uncharacterized protein</fullName>
    </submittedName>
</protein>
<sequence length="100" mass="10612">MAATRKKSIEPTEPLGVGALAATHLLSRIARLSHHAEGELALALQNLSRAILGSGAGLETLAFVAIDARLPVTEEAAPAHKNKCEHNQSYRDSQHACSLH</sequence>
<dbReference type="EMBL" id="PDZR01000003">
    <property type="protein sequence ID" value="PNG27025.1"/>
    <property type="molecule type" value="Genomic_DNA"/>
</dbReference>
<name>A0A2J7TJT1_METSI</name>
<dbReference type="RefSeq" id="WP_102842614.1">
    <property type="nucleotide sequence ID" value="NZ_PDZR01000003.1"/>
</dbReference>
<comment type="caution">
    <text evidence="2">The sequence shown here is derived from an EMBL/GenBank/DDBJ whole genome shotgun (WGS) entry which is preliminary data.</text>
</comment>
<feature type="region of interest" description="Disordered" evidence="1">
    <location>
        <begin position="80"/>
        <end position="100"/>
    </location>
</feature>